<organism evidence="2 3">
    <name type="scientific">Senna tora</name>
    <dbReference type="NCBI Taxonomy" id="362788"/>
    <lineage>
        <taxon>Eukaryota</taxon>
        <taxon>Viridiplantae</taxon>
        <taxon>Streptophyta</taxon>
        <taxon>Embryophyta</taxon>
        <taxon>Tracheophyta</taxon>
        <taxon>Spermatophyta</taxon>
        <taxon>Magnoliopsida</taxon>
        <taxon>eudicotyledons</taxon>
        <taxon>Gunneridae</taxon>
        <taxon>Pentapetalae</taxon>
        <taxon>rosids</taxon>
        <taxon>fabids</taxon>
        <taxon>Fabales</taxon>
        <taxon>Fabaceae</taxon>
        <taxon>Caesalpinioideae</taxon>
        <taxon>Cassia clade</taxon>
        <taxon>Senna</taxon>
    </lineage>
</organism>
<feature type="compositionally biased region" description="Basic and acidic residues" evidence="1">
    <location>
        <begin position="1"/>
        <end position="12"/>
    </location>
</feature>
<keyword evidence="3" id="KW-1185">Reference proteome</keyword>
<feature type="compositionally biased region" description="Polar residues" evidence="1">
    <location>
        <begin position="14"/>
        <end position="31"/>
    </location>
</feature>
<dbReference type="AlphaFoldDB" id="A0A834TQA3"/>
<evidence type="ECO:0000256" key="1">
    <source>
        <dbReference type="SAM" id="MobiDB-lite"/>
    </source>
</evidence>
<comment type="caution">
    <text evidence="2">The sequence shown here is derived from an EMBL/GenBank/DDBJ whole genome shotgun (WGS) entry which is preliminary data.</text>
</comment>
<evidence type="ECO:0000313" key="3">
    <source>
        <dbReference type="Proteomes" id="UP000634136"/>
    </source>
</evidence>
<dbReference type="Proteomes" id="UP000634136">
    <property type="component" value="Unassembled WGS sequence"/>
</dbReference>
<protein>
    <submittedName>
        <fullName evidence="2">Uncharacterized protein</fullName>
    </submittedName>
</protein>
<gene>
    <name evidence="2" type="ORF">G2W53_027154</name>
</gene>
<sequence>MRHPPHKDERATHLRSTIQLRRAPSSVSRGG</sequence>
<reference evidence="2" key="1">
    <citation type="submission" date="2020-09" db="EMBL/GenBank/DDBJ databases">
        <title>Genome-Enabled Discovery of Anthraquinone Biosynthesis in Senna tora.</title>
        <authorList>
            <person name="Kang S.-H."/>
            <person name="Pandey R.P."/>
            <person name="Lee C.-M."/>
            <person name="Sim J.-S."/>
            <person name="Jeong J.-T."/>
            <person name="Choi B.-S."/>
            <person name="Jung M."/>
            <person name="Ginzburg D."/>
            <person name="Zhao K."/>
            <person name="Won S.Y."/>
            <person name="Oh T.-J."/>
            <person name="Yu Y."/>
            <person name="Kim N.-H."/>
            <person name="Lee O.R."/>
            <person name="Lee T.-H."/>
            <person name="Bashyal P."/>
            <person name="Kim T.-S."/>
            <person name="Lee W.-H."/>
            <person name="Kawkins C."/>
            <person name="Kim C.-K."/>
            <person name="Kim J.S."/>
            <person name="Ahn B.O."/>
            <person name="Rhee S.Y."/>
            <person name="Sohng J.K."/>
        </authorList>
    </citation>
    <scope>NUCLEOTIDE SEQUENCE</scope>
    <source>
        <tissue evidence="2">Leaf</tissue>
    </source>
</reference>
<dbReference type="EMBL" id="JAAIUW010000008">
    <property type="protein sequence ID" value="KAF7821699.1"/>
    <property type="molecule type" value="Genomic_DNA"/>
</dbReference>
<proteinExistence type="predicted"/>
<feature type="region of interest" description="Disordered" evidence="1">
    <location>
        <begin position="1"/>
        <end position="31"/>
    </location>
</feature>
<name>A0A834TQA3_9FABA</name>
<accession>A0A834TQA3</accession>
<evidence type="ECO:0000313" key="2">
    <source>
        <dbReference type="EMBL" id="KAF7821699.1"/>
    </source>
</evidence>